<gene>
    <name evidence="2" type="ORF">ILEXP_LOCUS13206</name>
</gene>
<dbReference type="PANTHER" id="PTHR12874">
    <property type="entry name" value="F-BOX ONLY PROTEIN 48-RELATED"/>
    <property type="match status" value="1"/>
</dbReference>
<dbReference type="Proteomes" id="UP001642360">
    <property type="component" value="Unassembled WGS sequence"/>
</dbReference>
<name>A0ABC8RLT5_9AQUA</name>
<comment type="pathway">
    <text evidence="1">Protein modification; protein ubiquitination.</text>
</comment>
<sequence length="185" mass="21474">MLVYDWRREYGRKRKGLKFDDMRIKVNISFCVAMVISPHQFVSKVVVFVKVCRKWKILASDNNLWFNLFEERWGIHCATFYVPIDSKSWKEVYAVQDRCDRIGLGLKIVREGNEYYLVHQGEIQRYLGSRRQLERGNSSSLVSSGKGLAGPLEEEEPCMGILDRILFFIGDLEAASVCAKRSRVL</sequence>
<protein>
    <recommendedName>
        <fullName evidence="1">F-box protein</fullName>
    </recommendedName>
</protein>
<comment type="subcellular location">
    <subcellularLocation>
        <location evidence="1">Nucleus</location>
    </subcellularLocation>
</comment>
<dbReference type="GO" id="GO:0005634">
    <property type="term" value="C:nucleus"/>
    <property type="evidence" value="ECO:0007669"/>
    <property type="project" value="UniProtKB-SubCell"/>
</dbReference>
<reference evidence="2 3" key="1">
    <citation type="submission" date="2024-02" db="EMBL/GenBank/DDBJ databases">
        <authorList>
            <person name="Vignale AGUSTIN F."/>
            <person name="Sosa J E."/>
            <person name="Modenutti C."/>
        </authorList>
    </citation>
    <scope>NUCLEOTIDE SEQUENCE [LARGE SCALE GENOMIC DNA]</scope>
</reference>
<dbReference type="GO" id="GO:0031146">
    <property type="term" value="P:SCF-dependent proteasomal ubiquitin-dependent protein catabolic process"/>
    <property type="evidence" value="ECO:0007669"/>
    <property type="project" value="UniProtKB-UniRule"/>
</dbReference>
<accession>A0ABC8RLT5</accession>
<keyword evidence="3" id="KW-1185">Reference proteome</keyword>
<comment type="subunit">
    <text evidence="1">Component of the SCF-type E3 ligase complex.</text>
</comment>
<dbReference type="GO" id="GO:0016567">
    <property type="term" value="P:protein ubiquitination"/>
    <property type="evidence" value="ECO:0007669"/>
    <property type="project" value="UniProtKB-UniRule"/>
</dbReference>
<dbReference type="InterPro" id="IPR036047">
    <property type="entry name" value="F-box-like_dom_sf"/>
</dbReference>
<dbReference type="EMBL" id="CAUOFW020001485">
    <property type="protein sequence ID" value="CAK9145397.1"/>
    <property type="molecule type" value="Genomic_DNA"/>
</dbReference>
<proteinExistence type="predicted"/>
<keyword evidence="1" id="KW-0833">Ubl conjugation pathway</keyword>
<keyword evidence="1" id="KW-0539">Nucleus</keyword>
<dbReference type="GO" id="GO:0019005">
    <property type="term" value="C:SCF ubiquitin ligase complex"/>
    <property type="evidence" value="ECO:0007669"/>
    <property type="project" value="UniProtKB-UniRule"/>
</dbReference>
<evidence type="ECO:0000313" key="3">
    <source>
        <dbReference type="Proteomes" id="UP001642360"/>
    </source>
</evidence>
<dbReference type="SUPFAM" id="SSF81383">
    <property type="entry name" value="F-box domain"/>
    <property type="match status" value="1"/>
</dbReference>
<comment type="function">
    <text evidence="1">Acts as a component of a SCF E3 ubiquitin ligase complexes.</text>
</comment>
<comment type="caution">
    <text evidence="2">The sequence shown here is derived from an EMBL/GenBank/DDBJ whole genome shotgun (WGS) entry which is preliminary data.</text>
</comment>
<dbReference type="AlphaFoldDB" id="A0ABC8RLT5"/>
<organism evidence="2 3">
    <name type="scientific">Ilex paraguariensis</name>
    <name type="common">yerba mate</name>
    <dbReference type="NCBI Taxonomy" id="185542"/>
    <lineage>
        <taxon>Eukaryota</taxon>
        <taxon>Viridiplantae</taxon>
        <taxon>Streptophyta</taxon>
        <taxon>Embryophyta</taxon>
        <taxon>Tracheophyta</taxon>
        <taxon>Spermatophyta</taxon>
        <taxon>Magnoliopsida</taxon>
        <taxon>eudicotyledons</taxon>
        <taxon>Gunneridae</taxon>
        <taxon>Pentapetalae</taxon>
        <taxon>asterids</taxon>
        <taxon>campanulids</taxon>
        <taxon>Aquifoliales</taxon>
        <taxon>Aquifoliaceae</taxon>
        <taxon>Ilex</taxon>
    </lineage>
</organism>
<dbReference type="PANTHER" id="PTHR12874:SF26">
    <property type="entry name" value="F-BOX PROTEIN"/>
    <property type="match status" value="1"/>
</dbReference>
<evidence type="ECO:0000313" key="2">
    <source>
        <dbReference type="EMBL" id="CAK9145397.1"/>
    </source>
</evidence>
<evidence type="ECO:0000256" key="1">
    <source>
        <dbReference type="RuleBase" id="RU369085"/>
    </source>
</evidence>
<dbReference type="Gene3D" id="1.20.1280.50">
    <property type="match status" value="1"/>
</dbReference>